<dbReference type="CDD" id="cd22906">
    <property type="entry name" value="HFD_DRAP1"/>
    <property type="match status" value="1"/>
</dbReference>
<dbReference type="Pfam" id="PF00808">
    <property type="entry name" value="CBFD_NFYB_HMF"/>
    <property type="match status" value="1"/>
</dbReference>
<dbReference type="Gene3D" id="1.10.20.10">
    <property type="entry name" value="Histone, subunit A"/>
    <property type="match status" value="1"/>
</dbReference>
<dbReference type="PANTHER" id="PTHR43353:SF5">
    <property type="entry name" value="SUCCINATE-SEMIALDEHYDE DEHYDROGENASE, MITOCHONDRIAL"/>
    <property type="match status" value="1"/>
</dbReference>
<dbReference type="GO" id="GO:0046982">
    <property type="term" value="F:protein heterodimerization activity"/>
    <property type="evidence" value="ECO:0007669"/>
    <property type="project" value="InterPro"/>
</dbReference>
<dbReference type="InterPro" id="IPR029510">
    <property type="entry name" value="Ald_DH_CS_GLU"/>
</dbReference>
<dbReference type="PROSITE" id="PS00687">
    <property type="entry name" value="ALDEHYDE_DEHYDR_GLU"/>
    <property type="match status" value="1"/>
</dbReference>
<keyword evidence="3 8" id="KW-0560">Oxidoreductase</keyword>
<name>A0AAE0WQN8_9PEZI</name>
<keyword evidence="13" id="KW-1185">Reference proteome</keyword>
<dbReference type="SUPFAM" id="SSF53720">
    <property type="entry name" value="ALDH-like"/>
    <property type="match status" value="1"/>
</dbReference>
<dbReference type="Pfam" id="PF00171">
    <property type="entry name" value="Aldedh"/>
    <property type="match status" value="1"/>
</dbReference>
<dbReference type="Gene3D" id="3.40.309.10">
    <property type="entry name" value="Aldehyde Dehydrogenase, Chain A, domain 2"/>
    <property type="match status" value="1"/>
</dbReference>
<protein>
    <recommendedName>
        <fullName evidence="6">succinate-semialdehyde dehydrogenase [NAD(P)(+)]</fullName>
        <ecNumber evidence="6">1.2.1.16</ecNumber>
    </recommendedName>
</protein>
<feature type="region of interest" description="Disordered" evidence="9">
    <location>
        <begin position="136"/>
        <end position="167"/>
    </location>
</feature>
<dbReference type="InterPro" id="IPR015590">
    <property type="entry name" value="Aldehyde_DH_dom"/>
</dbReference>
<evidence type="ECO:0000256" key="9">
    <source>
        <dbReference type="SAM" id="MobiDB-lite"/>
    </source>
</evidence>
<dbReference type="FunFam" id="3.40.605.10:FF:000005">
    <property type="entry name" value="Succinate-semialdehyde dehydrogenase I"/>
    <property type="match status" value="1"/>
</dbReference>
<dbReference type="InterPro" id="IPR016163">
    <property type="entry name" value="Ald_DH_C"/>
</dbReference>
<dbReference type="InterPro" id="IPR050740">
    <property type="entry name" value="Aldehyde_DH_Superfamily"/>
</dbReference>
<feature type="active site" evidence="7">
    <location>
        <position position="421"/>
    </location>
</feature>
<sequence>MARAMKKEAHEDEWMMDAHDSKRAHNGQQQPFGQDLPDATLGVHLKTSFPVARIKRIMQADEDIGKVAQVTPHVVSRALELFMIRLITASAQQASGGAGGGGKGPKKIQAQHMKRAIQGNENFDFLNEIAVKVPDAPAKTSKKQEVDSDTEDAKPRKKSTSKKHDVKNKNLLKHKGLINGEWVDSASSASTFDVVDPATLDKLATLPEMDKHDTALAVDAAHTAFKSWKTTSARQRARMLRKWSDLCLENADDLALIMTLENGKTLTEAKGEVVYGASFLEWFATQAEMIHGQVVPPANQNQRIVTFKQPIGVAACLAPWNFPIAMITRKCGAALAAGCTTVWKPAGETPLSAIAQAVLAEEAGFPKGTINLITSLTTVAEVGEELCVNPKVHKLSFTGSTRVGKLLMRQCASTLKKLSLELGGNSPFIVFDDAKMSTAVEAAVLAKFRNSGQTCVTANRVFVQAGIYDEFAKQLTERIKTLKVGAGTDSDVFVGPLTHERAVEKAVAHIEDAKKHGGEVVYGGKAMEGMGKGYFLQPTVITGMNTKMLTTREETFAPVVGLYKFETEEEVIALANDCDVGLGSFVITENMARSWRVAEALEVGMVGVNLGMLSACESPFGGVKGSGFGREGGTQGIEEYLFTKSMLINVAN</sequence>
<feature type="domain" description="Transcription factor CBF/NF-Y/archaeal histone" evidence="11">
    <location>
        <begin position="48"/>
        <end position="116"/>
    </location>
</feature>
<evidence type="ECO:0000313" key="13">
    <source>
        <dbReference type="Proteomes" id="UP001274830"/>
    </source>
</evidence>
<dbReference type="GO" id="GO:0004777">
    <property type="term" value="F:succinate-semialdehyde dehydrogenase (NAD+) activity"/>
    <property type="evidence" value="ECO:0007669"/>
    <property type="project" value="TreeGrafter"/>
</dbReference>
<evidence type="ECO:0000256" key="8">
    <source>
        <dbReference type="RuleBase" id="RU003345"/>
    </source>
</evidence>
<organism evidence="12 13">
    <name type="scientific">Recurvomyces mirabilis</name>
    <dbReference type="NCBI Taxonomy" id="574656"/>
    <lineage>
        <taxon>Eukaryota</taxon>
        <taxon>Fungi</taxon>
        <taxon>Dikarya</taxon>
        <taxon>Ascomycota</taxon>
        <taxon>Pezizomycotina</taxon>
        <taxon>Dothideomycetes</taxon>
        <taxon>Dothideomycetidae</taxon>
        <taxon>Mycosphaerellales</taxon>
        <taxon>Teratosphaeriaceae</taxon>
        <taxon>Recurvomyces</taxon>
    </lineage>
</organism>
<dbReference type="InterPro" id="IPR016161">
    <property type="entry name" value="Ald_DH/histidinol_DH"/>
</dbReference>
<evidence type="ECO:0000256" key="6">
    <source>
        <dbReference type="ARBA" id="ARBA00067047"/>
    </source>
</evidence>
<comment type="catalytic activity">
    <reaction evidence="5">
        <text>succinate semialdehyde + NAD(+) + H2O = succinate + NADH + 2 H(+)</text>
        <dbReference type="Rhea" id="RHEA:13217"/>
        <dbReference type="ChEBI" id="CHEBI:15377"/>
        <dbReference type="ChEBI" id="CHEBI:15378"/>
        <dbReference type="ChEBI" id="CHEBI:30031"/>
        <dbReference type="ChEBI" id="CHEBI:57540"/>
        <dbReference type="ChEBI" id="CHEBI:57706"/>
        <dbReference type="ChEBI" id="CHEBI:57945"/>
        <dbReference type="EC" id="1.2.1.16"/>
    </reaction>
</comment>
<evidence type="ECO:0000259" key="11">
    <source>
        <dbReference type="Pfam" id="PF00808"/>
    </source>
</evidence>
<proteinExistence type="inferred from homology"/>
<dbReference type="AlphaFoldDB" id="A0AAE0WQN8"/>
<dbReference type="GO" id="GO:0009450">
    <property type="term" value="P:gamma-aminobutyric acid catabolic process"/>
    <property type="evidence" value="ECO:0007669"/>
    <property type="project" value="TreeGrafter"/>
</dbReference>
<dbReference type="InterPro" id="IPR016162">
    <property type="entry name" value="Ald_DH_N"/>
</dbReference>
<dbReference type="FunFam" id="3.40.309.10:FF:000004">
    <property type="entry name" value="Succinate-semialdehyde dehydrogenase I"/>
    <property type="match status" value="1"/>
</dbReference>
<evidence type="ECO:0000313" key="12">
    <source>
        <dbReference type="EMBL" id="KAK3676220.1"/>
    </source>
</evidence>
<dbReference type="SUPFAM" id="SSF47113">
    <property type="entry name" value="Histone-fold"/>
    <property type="match status" value="1"/>
</dbReference>
<dbReference type="Gene3D" id="3.40.605.10">
    <property type="entry name" value="Aldehyde Dehydrogenase, Chain A, domain 1"/>
    <property type="match status" value="1"/>
</dbReference>
<evidence type="ECO:0000256" key="3">
    <source>
        <dbReference type="ARBA" id="ARBA00023002"/>
    </source>
</evidence>
<dbReference type="EMBL" id="JAUTXT010000011">
    <property type="protein sequence ID" value="KAK3676220.1"/>
    <property type="molecule type" value="Genomic_DNA"/>
</dbReference>
<dbReference type="InterPro" id="IPR003958">
    <property type="entry name" value="CBFA_NFYB_domain"/>
</dbReference>
<feature type="compositionally biased region" description="Basic residues" evidence="9">
    <location>
        <begin position="155"/>
        <end position="167"/>
    </location>
</feature>
<accession>A0AAE0WQN8</accession>
<comment type="pathway">
    <text evidence="1">Amino-acid degradation; 4-aminobutanoate degradation.</text>
</comment>
<dbReference type="GO" id="GO:0005737">
    <property type="term" value="C:cytoplasm"/>
    <property type="evidence" value="ECO:0007669"/>
    <property type="project" value="TreeGrafter"/>
</dbReference>
<dbReference type="PANTHER" id="PTHR43353">
    <property type="entry name" value="SUCCINATE-SEMIALDEHYDE DEHYDROGENASE, MITOCHONDRIAL"/>
    <property type="match status" value="1"/>
</dbReference>
<comment type="similarity">
    <text evidence="2 8">Belongs to the aldehyde dehydrogenase family.</text>
</comment>
<dbReference type="EC" id="1.2.1.16" evidence="6"/>
<comment type="catalytic activity">
    <reaction evidence="4">
        <text>succinate semialdehyde + NADP(+) + H2O = succinate + NADPH + 2 H(+)</text>
        <dbReference type="Rhea" id="RHEA:13213"/>
        <dbReference type="ChEBI" id="CHEBI:15377"/>
        <dbReference type="ChEBI" id="CHEBI:15378"/>
        <dbReference type="ChEBI" id="CHEBI:30031"/>
        <dbReference type="ChEBI" id="CHEBI:57706"/>
        <dbReference type="ChEBI" id="CHEBI:57783"/>
        <dbReference type="ChEBI" id="CHEBI:58349"/>
        <dbReference type="EC" id="1.2.1.16"/>
    </reaction>
</comment>
<dbReference type="CDD" id="cd07103">
    <property type="entry name" value="ALDH_F5_SSADH_GabD"/>
    <property type="match status" value="1"/>
</dbReference>
<evidence type="ECO:0000256" key="7">
    <source>
        <dbReference type="PROSITE-ProRule" id="PRU10007"/>
    </source>
</evidence>
<evidence type="ECO:0000256" key="1">
    <source>
        <dbReference type="ARBA" id="ARBA00005176"/>
    </source>
</evidence>
<feature type="compositionally biased region" description="Basic and acidic residues" evidence="9">
    <location>
        <begin position="142"/>
        <end position="154"/>
    </location>
</feature>
<evidence type="ECO:0000256" key="5">
    <source>
        <dbReference type="ARBA" id="ARBA00052698"/>
    </source>
</evidence>
<feature type="domain" description="Aldehyde dehydrogenase" evidence="10">
    <location>
        <begin position="182"/>
        <end position="645"/>
    </location>
</feature>
<comment type="caution">
    <text evidence="12">The sequence shown here is derived from an EMBL/GenBank/DDBJ whole genome shotgun (WGS) entry which is preliminary data.</text>
</comment>
<dbReference type="InterPro" id="IPR009072">
    <property type="entry name" value="Histone-fold"/>
</dbReference>
<evidence type="ECO:0000256" key="4">
    <source>
        <dbReference type="ARBA" id="ARBA00050387"/>
    </source>
</evidence>
<evidence type="ECO:0000256" key="2">
    <source>
        <dbReference type="ARBA" id="ARBA00009986"/>
    </source>
</evidence>
<reference evidence="12" key="1">
    <citation type="submission" date="2023-07" db="EMBL/GenBank/DDBJ databases">
        <title>Black Yeasts Isolated from many extreme environments.</title>
        <authorList>
            <person name="Coleine C."/>
            <person name="Stajich J.E."/>
            <person name="Selbmann L."/>
        </authorList>
    </citation>
    <scope>NUCLEOTIDE SEQUENCE</scope>
    <source>
        <strain evidence="12">CCFEE 5485</strain>
    </source>
</reference>
<evidence type="ECO:0000259" key="10">
    <source>
        <dbReference type="Pfam" id="PF00171"/>
    </source>
</evidence>
<gene>
    <name evidence="12" type="ORF">LTR78_003970</name>
</gene>
<dbReference type="Proteomes" id="UP001274830">
    <property type="component" value="Unassembled WGS sequence"/>
</dbReference>